<dbReference type="PANTHER" id="PTHR42879">
    <property type="entry name" value="3-OXOACYL-(ACYL-CARRIER-PROTEIN) REDUCTASE"/>
    <property type="match status" value="1"/>
</dbReference>
<protein>
    <submittedName>
        <fullName evidence="3">Short-chain dehydrogenase/reductase</fullName>
    </submittedName>
</protein>
<evidence type="ECO:0000313" key="3">
    <source>
        <dbReference type="EMBL" id="KTC71353.1"/>
    </source>
</evidence>
<reference evidence="3 4" key="1">
    <citation type="submission" date="2015-11" db="EMBL/GenBank/DDBJ databases">
        <title>Genomic analysis of 38 Legionella species identifies large and diverse effector repertoires.</title>
        <authorList>
            <person name="Burstein D."/>
            <person name="Amaro F."/>
            <person name="Zusman T."/>
            <person name="Lifshitz Z."/>
            <person name="Cohen O."/>
            <person name="Gilbert J.A."/>
            <person name="Pupko T."/>
            <person name="Shuman H.A."/>
            <person name="Segal G."/>
        </authorList>
    </citation>
    <scope>NUCLEOTIDE SEQUENCE [LARGE SCALE GENOMIC DNA]</scope>
    <source>
        <strain evidence="3 4">WIGA</strain>
    </source>
</reference>
<sequence>MDLQLKNKKALVTGSTAGIGLAIAQQLAAEGAVVVINGRTEQRVHEAIKQIKINTPHAQLIAAAADIGKKEGINKLIEEVTEVDILINNAGIYDAKPFLDISDEEWFQMFDVNVMSGVRLSRHYLQSMLKNNWGRIIFISSESGVQIPSEMVHYGMSKTAQLAVARGIAENLVGTNITVNSVLPGPTRSEGVNQFINSLGKSQHKTAEQVEQEFFATVRPSSLIKRFATPEEIANTVTYLSSPLASTTHGASVRVDGGIIRSIV</sequence>
<name>A0A0W0RJX4_LEGBO</name>
<dbReference type="Gene3D" id="3.40.50.720">
    <property type="entry name" value="NAD(P)-binding Rossmann-like Domain"/>
    <property type="match status" value="1"/>
</dbReference>
<dbReference type="SUPFAM" id="SSF51735">
    <property type="entry name" value="NAD(P)-binding Rossmann-fold domains"/>
    <property type="match status" value="1"/>
</dbReference>
<dbReference type="InterPro" id="IPR002347">
    <property type="entry name" value="SDR_fam"/>
</dbReference>
<dbReference type="InterPro" id="IPR050259">
    <property type="entry name" value="SDR"/>
</dbReference>
<comment type="caution">
    <text evidence="3">The sequence shown here is derived from an EMBL/GenBank/DDBJ whole genome shotgun (WGS) entry which is preliminary data.</text>
</comment>
<gene>
    <name evidence="3" type="ORF">Lboz_2930</name>
</gene>
<dbReference type="PRINTS" id="PR00081">
    <property type="entry name" value="GDHRDH"/>
</dbReference>
<dbReference type="OrthoDB" id="9793325at2"/>
<dbReference type="RefSeq" id="WP_058460504.1">
    <property type="nucleotide sequence ID" value="NZ_CAAAIY010000011.1"/>
</dbReference>
<dbReference type="FunFam" id="3.40.50.720:FF:000084">
    <property type="entry name" value="Short-chain dehydrogenase reductase"/>
    <property type="match status" value="1"/>
</dbReference>
<organism evidence="3 4">
    <name type="scientific">Legionella bozemanae</name>
    <name type="common">Fluoribacter bozemanae</name>
    <dbReference type="NCBI Taxonomy" id="447"/>
    <lineage>
        <taxon>Bacteria</taxon>
        <taxon>Pseudomonadati</taxon>
        <taxon>Pseudomonadota</taxon>
        <taxon>Gammaproteobacteria</taxon>
        <taxon>Legionellales</taxon>
        <taxon>Legionellaceae</taxon>
        <taxon>Legionella</taxon>
    </lineage>
</organism>
<dbReference type="PRINTS" id="PR00080">
    <property type="entry name" value="SDRFAMILY"/>
</dbReference>
<proteinExistence type="inferred from homology"/>
<dbReference type="PATRIC" id="fig|447.4.peg.3126"/>
<dbReference type="Pfam" id="PF00106">
    <property type="entry name" value="adh_short"/>
    <property type="match status" value="1"/>
</dbReference>
<dbReference type="STRING" id="447.Lboz_2930"/>
<dbReference type="AlphaFoldDB" id="A0A0W0RJX4"/>
<accession>A0A0W0RJX4</accession>
<evidence type="ECO:0000313" key="4">
    <source>
        <dbReference type="Proteomes" id="UP000054695"/>
    </source>
</evidence>
<dbReference type="Proteomes" id="UP000054695">
    <property type="component" value="Unassembled WGS sequence"/>
</dbReference>
<evidence type="ECO:0000256" key="2">
    <source>
        <dbReference type="RuleBase" id="RU000363"/>
    </source>
</evidence>
<comment type="similarity">
    <text evidence="1 2">Belongs to the short-chain dehydrogenases/reductases (SDR) family.</text>
</comment>
<dbReference type="InterPro" id="IPR036291">
    <property type="entry name" value="NAD(P)-bd_dom_sf"/>
</dbReference>
<keyword evidence="4" id="KW-1185">Reference proteome</keyword>
<dbReference type="CDD" id="cd05233">
    <property type="entry name" value="SDR_c"/>
    <property type="match status" value="1"/>
</dbReference>
<dbReference type="EMBL" id="LNXU01000032">
    <property type="protein sequence ID" value="KTC71353.1"/>
    <property type="molecule type" value="Genomic_DNA"/>
</dbReference>
<evidence type="ECO:0000256" key="1">
    <source>
        <dbReference type="ARBA" id="ARBA00006484"/>
    </source>
</evidence>